<keyword evidence="11" id="KW-1185">Reference proteome</keyword>
<dbReference type="InterPro" id="IPR000719">
    <property type="entry name" value="Prot_kinase_dom"/>
</dbReference>
<dbReference type="SUPFAM" id="SSF56112">
    <property type="entry name" value="Protein kinase-like (PK-like)"/>
    <property type="match status" value="1"/>
</dbReference>
<dbReference type="SUPFAM" id="SSF52058">
    <property type="entry name" value="L domain-like"/>
    <property type="match status" value="1"/>
</dbReference>
<dbReference type="FunFam" id="3.30.200.20:FF:000307">
    <property type="entry name" value="pollen receptor-like kinase 1"/>
    <property type="match status" value="1"/>
</dbReference>
<dbReference type="GO" id="GO:0005524">
    <property type="term" value="F:ATP binding"/>
    <property type="evidence" value="ECO:0007669"/>
    <property type="project" value="UniProtKB-KW"/>
</dbReference>
<gene>
    <name evidence="10" type="ORF">HPP92_000425</name>
</gene>
<evidence type="ECO:0000256" key="7">
    <source>
        <dbReference type="SAM" id="Phobius"/>
    </source>
</evidence>
<reference evidence="10 11" key="1">
    <citation type="journal article" date="2020" name="Nat. Food">
        <title>A phased Vanilla planifolia genome enables genetic improvement of flavour and production.</title>
        <authorList>
            <person name="Hasing T."/>
            <person name="Tang H."/>
            <person name="Brym M."/>
            <person name="Khazi F."/>
            <person name="Huang T."/>
            <person name="Chambers A.H."/>
        </authorList>
    </citation>
    <scope>NUCLEOTIDE SEQUENCE [LARGE SCALE GENOMIC DNA]</scope>
    <source>
        <tissue evidence="10">Leaf</tissue>
    </source>
</reference>
<feature type="compositionally biased region" description="Basic and acidic residues" evidence="6">
    <location>
        <begin position="267"/>
        <end position="276"/>
    </location>
</feature>
<dbReference type="Pfam" id="PF08263">
    <property type="entry name" value="LRRNT_2"/>
    <property type="match status" value="1"/>
</dbReference>
<evidence type="ECO:0000256" key="6">
    <source>
        <dbReference type="SAM" id="MobiDB-lite"/>
    </source>
</evidence>
<feature type="chain" id="PRO_5032452534" description="Protein kinase domain-containing protein" evidence="8">
    <location>
        <begin position="34"/>
        <end position="597"/>
    </location>
</feature>
<dbReference type="Gene3D" id="3.80.10.10">
    <property type="entry name" value="Ribonuclease Inhibitor"/>
    <property type="match status" value="1"/>
</dbReference>
<proteinExistence type="predicted"/>
<keyword evidence="8" id="KW-0732">Signal</keyword>
<feature type="domain" description="Protein kinase" evidence="9">
    <location>
        <begin position="323"/>
        <end position="592"/>
    </location>
</feature>
<keyword evidence="7" id="KW-0472">Membrane</keyword>
<dbReference type="AlphaFoldDB" id="A0A835RUF0"/>
<evidence type="ECO:0000313" key="10">
    <source>
        <dbReference type="EMBL" id="KAG0495734.1"/>
    </source>
</evidence>
<organism evidence="10 11">
    <name type="scientific">Vanilla planifolia</name>
    <name type="common">Vanilla</name>
    <dbReference type="NCBI Taxonomy" id="51239"/>
    <lineage>
        <taxon>Eukaryota</taxon>
        <taxon>Viridiplantae</taxon>
        <taxon>Streptophyta</taxon>
        <taxon>Embryophyta</taxon>
        <taxon>Tracheophyta</taxon>
        <taxon>Spermatophyta</taxon>
        <taxon>Magnoliopsida</taxon>
        <taxon>Liliopsida</taxon>
        <taxon>Asparagales</taxon>
        <taxon>Orchidaceae</taxon>
        <taxon>Vanilloideae</taxon>
        <taxon>Vanilleae</taxon>
        <taxon>Vanilla</taxon>
    </lineage>
</organism>
<dbReference type="InterPro" id="IPR001245">
    <property type="entry name" value="Ser-Thr/Tyr_kinase_cat_dom"/>
</dbReference>
<comment type="caution">
    <text evidence="10">The sequence shown here is derived from an EMBL/GenBank/DDBJ whole genome shotgun (WGS) entry which is preliminary data.</text>
</comment>
<keyword evidence="4" id="KW-0547">Nucleotide-binding</keyword>
<evidence type="ECO:0000313" key="11">
    <source>
        <dbReference type="Proteomes" id="UP000636800"/>
    </source>
</evidence>
<dbReference type="InterPro" id="IPR011009">
    <property type="entry name" value="Kinase-like_dom_sf"/>
</dbReference>
<dbReference type="Gene3D" id="1.10.510.10">
    <property type="entry name" value="Transferase(Phosphotransferase) domain 1"/>
    <property type="match status" value="1"/>
</dbReference>
<keyword evidence="7" id="KW-0812">Transmembrane</keyword>
<evidence type="ECO:0000256" key="8">
    <source>
        <dbReference type="SAM" id="SignalP"/>
    </source>
</evidence>
<dbReference type="EMBL" id="JADCNL010000001">
    <property type="protein sequence ID" value="KAG0495734.1"/>
    <property type="molecule type" value="Genomic_DNA"/>
</dbReference>
<evidence type="ECO:0000256" key="4">
    <source>
        <dbReference type="ARBA" id="ARBA00022741"/>
    </source>
</evidence>
<evidence type="ECO:0000259" key="9">
    <source>
        <dbReference type="PROSITE" id="PS50011"/>
    </source>
</evidence>
<dbReference type="OrthoDB" id="418615at2759"/>
<dbReference type="InterPro" id="IPR046959">
    <property type="entry name" value="PRK1-6/SRF4-like"/>
</dbReference>
<dbReference type="GO" id="GO:0004672">
    <property type="term" value="F:protein kinase activity"/>
    <property type="evidence" value="ECO:0007669"/>
    <property type="project" value="InterPro"/>
</dbReference>
<accession>A0A835RUF0</accession>
<keyword evidence="7" id="KW-1133">Transmembrane helix</keyword>
<evidence type="ECO:0000256" key="3">
    <source>
        <dbReference type="ARBA" id="ARBA00022737"/>
    </source>
</evidence>
<keyword evidence="2" id="KW-0433">Leucine-rich repeat</keyword>
<evidence type="ECO:0000256" key="1">
    <source>
        <dbReference type="ARBA" id="ARBA00004370"/>
    </source>
</evidence>
<feature type="region of interest" description="Disordered" evidence="6">
    <location>
        <begin position="260"/>
        <end position="304"/>
    </location>
</feature>
<protein>
    <recommendedName>
        <fullName evidence="9">Protein kinase domain-containing protein</fullName>
    </recommendedName>
</protein>
<comment type="subcellular location">
    <subcellularLocation>
        <location evidence="1">Membrane</location>
    </subcellularLocation>
</comment>
<sequence length="597" mass="64841">MAGQAAPWPNLSPTTLLFFPLLLIFSVCPPASAGAEEGEALLRFKATLSGPGADLPSWIPGPAPCNVNDTTWDGVICFNSHIWGLQLEGEGLAGRLDIGPLVSLRALRTISFMRNDLEGPLPEVGRLGALKAVYLSGNRFSGEIPDATFAGMRSLKNSSFQTISSLERYRRRLPGSGRCWNLEGPIPDRLSKLDPALFQGNPNLCGAPLTVTCAEKGRPKPGLSGWLLALIIIAAVILLLALLALLVVLLRSRDDKVAVMGRPSSKKPHEAAEKLEQGNAPRRHLSSSEVRGSGRRGGKDGDHGRLAFVQEGRGRFELHDLLRASAEVLGSGNFGSSFKAVLSSGPTVVVKRFKEMNSVGREDFCEHMRRLGRLSHPNLLPLLAYYYRKEEKLLITEFIANGSLAHMLHGNRGSTLPPLDWPTRLKIVKGVVRGLSYLYDELPVLILPHGHLKSSNVLLDDTMEPLLTDYALIPVINAAHASQVMVAYKSPETGHLGRPSKKSDVWSLGILILEILTGKFPADFLHRGGGGSDLAAWVGSVAHGEAFDGDMGNNGSSLAEMRRLLKVGLECCAEEIGSRPEMRDVLERVEELRERDE</sequence>
<dbReference type="InterPro" id="IPR032675">
    <property type="entry name" value="LRR_dom_sf"/>
</dbReference>
<feature type="signal peptide" evidence="8">
    <location>
        <begin position="1"/>
        <end position="33"/>
    </location>
</feature>
<dbReference type="PANTHER" id="PTHR48007:SF64">
    <property type="entry name" value="POLLEN RECEPTOR-LIKE KINASE 1"/>
    <property type="match status" value="1"/>
</dbReference>
<dbReference type="PANTHER" id="PTHR48007">
    <property type="entry name" value="LEUCINE-RICH REPEAT RECEPTOR-LIKE PROTEIN KINASE PXC1"/>
    <property type="match status" value="1"/>
</dbReference>
<dbReference type="Proteomes" id="UP000636800">
    <property type="component" value="Chromosome 1"/>
</dbReference>
<evidence type="ECO:0000256" key="2">
    <source>
        <dbReference type="ARBA" id="ARBA00022614"/>
    </source>
</evidence>
<name>A0A835RUF0_VANPL</name>
<dbReference type="InterPro" id="IPR013210">
    <property type="entry name" value="LRR_N_plant-typ"/>
</dbReference>
<evidence type="ECO:0000256" key="5">
    <source>
        <dbReference type="ARBA" id="ARBA00022840"/>
    </source>
</evidence>
<keyword evidence="3" id="KW-0677">Repeat</keyword>
<dbReference type="Gene3D" id="3.30.200.20">
    <property type="entry name" value="Phosphorylase Kinase, domain 1"/>
    <property type="match status" value="1"/>
</dbReference>
<feature type="transmembrane region" description="Helical" evidence="7">
    <location>
        <begin position="226"/>
        <end position="250"/>
    </location>
</feature>
<dbReference type="Pfam" id="PF07714">
    <property type="entry name" value="PK_Tyr_Ser-Thr"/>
    <property type="match status" value="1"/>
</dbReference>
<keyword evidence="5" id="KW-0067">ATP-binding</keyword>
<dbReference type="GO" id="GO:0016020">
    <property type="term" value="C:membrane"/>
    <property type="evidence" value="ECO:0007669"/>
    <property type="project" value="UniProtKB-SubCell"/>
</dbReference>
<dbReference type="PROSITE" id="PS50011">
    <property type="entry name" value="PROTEIN_KINASE_DOM"/>
    <property type="match status" value="1"/>
</dbReference>